<dbReference type="EMBL" id="CP093347">
    <property type="protein sequence ID" value="WOH02762.1"/>
    <property type="molecule type" value="Genomic_DNA"/>
</dbReference>
<feature type="region of interest" description="Disordered" evidence="6">
    <location>
        <begin position="150"/>
        <end position="191"/>
    </location>
</feature>
<dbReference type="GO" id="GO:0036002">
    <property type="term" value="F:pre-mRNA binding"/>
    <property type="evidence" value="ECO:0007669"/>
    <property type="project" value="TreeGrafter"/>
</dbReference>
<feature type="domain" description="RRM" evidence="7">
    <location>
        <begin position="22"/>
        <end position="95"/>
    </location>
</feature>
<dbReference type="PANTHER" id="PTHR14089">
    <property type="entry name" value="PRE-MRNA-SPLICING FACTOR RBM22"/>
    <property type="match status" value="1"/>
</dbReference>
<dbReference type="GO" id="GO:0071007">
    <property type="term" value="C:U2-type catalytic step 2 spliceosome"/>
    <property type="evidence" value="ECO:0007669"/>
    <property type="project" value="TreeGrafter"/>
</dbReference>
<proteinExistence type="predicted"/>
<dbReference type="Pfam" id="PF00076">
    <property type="entry name" value="RRM_1"/>
    <property type="match status" value="1"/>
</dbReference>
<evidence type="ECO:0000256" key="6">
    <source>
        <dbReference type="SAM" id="MobiDB-lite"/>
    </source>
</evidence>
<keyword evidence="2" id="KW-0863">Zinc-finger</keyword>
<keyword evidence="1" id="KW-0479">Metal-binding</keyword>
<dbReference type="PROSITE" id="PS50102">
    <property type="entry name" value="RRM"/>
    <property type="match status" value="1"/>
</dbReference>
<evidence type="ECO:0000256" key="1">
    <source>
        <dbReference type="ARBA" id="ARBA00022723"/>
    </source>
</evidence>
<gene>
    <name evidence="8" type="ORF">DCAR_0522151</name>
</gene>
<evidence type="ECO:0000259" key="7">
    <source>
        <dbReference type="PROSITE" id="PS50102"/>
    </source>
</evidence>
<keyword evidence="4 5" id="KW-0694">RNA-binding</keyword>
<dbReference type="Proteomes" id="UP000077755">
    <property type="component" value="Chromosome 5"/>
</dbReference>
<dbReference type="SUPFAM" id="SSF54928">
    <property type="entry name" value="RNA-binding domain, RBD"/>
    <property type="match status" value="1"/>
</dbReference>
<reference evidence="8" key="2">
    <citation type="submission" date="2022-03" db="EMBL/GenBank/DDBJ databases">
        <title>Draft title - Genomic analysis of global carrot germplasm unveils the trajectory of domestication and the origin of high carotenoid orange carrot.</title>
        <authorList>
            <person name="Iorizzo M."/>
            <person name="Ellison S."/>
            <person name="Senalik D."/>
            <person name="Macko-Podgorni A."/>
            <person name="Grzebelus D."/>
            <person name="Bostan H."/>
            <person name="Rolling W."/>
            <person name="Curaba J."/>
            <person name="Simon P."/>
        </authorList>
    </citation>
    <scope>NUCLEOTIDE SEQUENCE</scope>
    <source>
        <tissue evidence="8">Leaf</tissue>
    </source>
</reference>
<reference evidence="8" key="1">
    <citation type="journal article" date="2016" name="Nat. Genet.">
        <title>A high-quality carrot genome assembly provides new insights into carotenoid accumulation and asterid genome evolution.</title>
        <authorList>
            <person name="Iorizzo M."/>
            <person name="Ellison S."/>
            <person name="Senalik D."/>
            <person name="Zeng P."/>
            <person name="Satapoomin P."/>
            <person name="Huang J."/>
            <person name="Bowman M."/>
            <person name="Iovene M."/>
            <person name="Sanseverino W."/>
            <person name="Cavagnaro P."/>
            <person name="Yildiz M."/>
            <person name="Macko-Podgorni A."/>
            <person name="Moranska E."/>
            <person name="Grzebelus E."/>
            <person name="Grzebelus D."/>
            <person name="Ashrafi H."/>
            <person name="Zheng Z."/>
            <person name="Cheng S."/>
            <person name="Spooner D."/>
            <person name="Van Deynze A."/>
            <person name="Simon P."/>
        </authorList>
    </citation>
    <scope>NUCLEOTIDE SEQUENCE</scope>
    <source>
        <tissue evidence="8">Leaf</tissue>
    </source>
</reference>
<keyword evidence="3" id="KW-0862">Zinc</keyword>
<dbReference type="AlphaFoldDB" id="A0AAF0X951"/>
<dbReference type="FunFam" id="3.30.70.330:FF:000476">
    <property type="entry name" value="Zinc finger CCCH domain-containing protein 4"/>
    <property type="match status" value="1"/>
</dbReference>
<name>A0AAF0X951_DAUCS</name>
<dbReference type="InterPro" id="IPR039171">
    <property type="entry name" value="Cwc2/Slt11"/>
</dbReference>
<organism evidence="8 9">
    <name type="scientific">Daucus carota subsp. sativus</name>
    <name type="common">Carrot</name>
    <dbReference type="NCBI Taxonomy" id="79200"/>
    <lineage>
        <taxon>Eukaryota</taxon>
        <taxon>Viridiplantae</taxon>
        <taxon>Streptophyta</taxon>
        <taxon>Embryophyta</taxon>
        <taxon>Tracheophyta</taxon>
        <taxon>Spermatophyta</taxon>
        <taxon>Magnoliopsida</taxon>
        <taxon>eudicotyledons</taxon>
        <taxon>Gunneridae</taxon>
        <taxon>Pentapetalae</taxon>
        <taxon>asterids</taxon>
        <taxon>campanulids</taxon>
        <taxon>Apiales</taxon>
        <taxon>Apiaceae</taxon>
        <taxon>Apioideae</taxon>
        <taxon>Scandiceae</taxon>
        <taxon>Daucinae</taxon>
        <taxon>Daucus</taxon>
        <taxon>Daucus sect. Daucus</taxon>
    </lineage>
</organism>
<accession>A0AAF0X951</accession>
<protein>
    <recommendedName>
        <fullName evidence="7">RRM domain-containing protein</fullName>
    </recommendedName>
</protein>
<dbReference type="Gene3D" id="3.30.70.330">
    <property type="match status" value="1"/>
</dbReference>
<evidence type="ECO:0000256" key="3">
    <source>
        <dbReference type="ARBA" id="ARBA00022833"/>
    </source>
</evidence>
<evidence type="ECO:0000313" key="8">
    <source>
        <dbReference type="EMBL" id="WOH02762.1"/>
    </source>
</evidence>
<dbReference type="InterPro" id="IPR000504">
    <property type="entry name" value="RRM_dom"/>
</dbReference>
<evidence type="ECO:0000256" key="5">
    <source>
        <dbReference type="PROSITE-ProRule" id="PRU00176"/>
    </source>
</evidence>
<dbReference type="CDD" id="cd12224">
    <property type="entry name" value="RRM_RBM22"/>
    <property type="match status" value="1"/>
</dbReference>
<feature type="compositionally biased region" description="Polar residues" evidence="6">
    <location>
        <begin position="170"/>
        <end position="185"/>
    </location>
</feature>
<evidence type="ECO:0000256" key="4">
    <source>
        <dbReference type="ARBA" id="ARBA00022884"/>
    </source>
</evidence>
<dbReference type="InterPro" id="IPR035979">
    <property type="entry name" value="RBD_domain_sf"/>
</dbReference>
<dbReference type="SMART" id="SM00360">
    <property type="entry name" value="RRM"/>
    <property type="match status" value="1"/>
</dbReference>
<dbReference type="GO" id="GO:0071006">
    <property type="term" value="C:U2-type catalytic step 1 spliceosome"/>
    <property type="evidence" value="ECO:0007669"/>
    <property type="project" value="TreeGrafter"/>
</dbReference>
<evidence type="ECO:0000256" key="2">
    <source>
        <dbReference type="ARBA" id="ARBA00022771"/>
    </source>
</evidence>
<keyword evidence="9" id="KW-1185">Reference proteome</keyword>
<dbReference type="GO" id="GO:0008270">
    <property type="term" value="F:zinc ion binding"/>
    <property type="evidence" value="ECO:0007669"/>
    <property type="project" value="UniProtKB-KW"/>
</dbReference>
<evidence type="ECO:0000313" key="9">
    <source>
        <dbReference type="Proteomes" id="UP000077755"/>
    </source>
</evidence>
<dbReference type="InterPro" id="IPR012677">
    <property type="entry name" value="Nucleotide-bd_a/b_plait_sf"/>
</dbReference>
<dbReference type="PANTHER" id="PTHR14089:SF6">
    <property type="entry name" value="PRE-MRNA-SPLICING FACTOR RBM22"/>
    <property type="match status" value="1"/>
</dbReference>
<sequence length="191" mass="21124">MKLLNKAGEMPSLEPPDDESIRTLYVGGFDKRIEEPDLRDNFCVHGEIETIKMVPSRDCAFVTYMTRESAEKAVKELSNKLVIKGLRLKLMWGRPQAPKLESSVSDDAKQQVAVLSELLKNHVLHPPGIQDQHPALHHFNIPPLAPHEGRAYYPLQDSQRTGAGIPSHKGTFSGSNETISGSQKHQAAGTP</sequence>
<dbReference type="GO" id="GO:0017070">
    <property type="term" value="F:U6 snRNA binding"/>
    <property type="evidence" value="ECO:0007669"/>
    <property type="project" value="TreeGrafter"/>
</dbReference>
<dbReference type="GO" id="GO:0000974">
    <property type="term" value="C:Prp19 complex"/>
    <property type="evidence" value="ECO:0007669"/>
    <property type="project" value="TreeGrafter"/>
</dbReference>